<dbReference type="InterPro" id="IPR001789">
    <property type="entry name" value="Sig_transdc_resp-reg_receiver"/>
</dbReference>
<feature type="domain" description="HTH araC/xylS-type" evidence="9">
    <location>
        <begin position="410"/>
        <end position="507"/>
    </location>
</feature>
<dbReference type="InterPro" id="IPR041522">
    <property type="entry name" value="CdaR_GGDEF"/>
</dbReference>
<dbReference type="GO" id="GO:0005737">
    <property type="term" value="C:cytoplasm"/>
    <property type="evidence" value="ECO:0007669"/>
    <property type="project" value="UniProtKB-SubCell"/>
</dbReference>
<dbReference type="InterPro" id="IPR018062">
    <property type="entry name" value="HTH_AraC-typ_CS"/>
</dbReference>
<evidence type="ECO:0000313" key="11">
    <source>
        <dbReference type="EMBL" id="GIQ70611.1"/>
    </source>
</evidence>
<dbReference type="InterPro" id="IPR009057">
    <property type="entry name" value="Homeodomain-like_sf"/>
</dbReference>
<keyword evidence="3 8" id="KW-0597">Phosphoprotein</keyword>
<dbReference type="SMART" id="SM00342">
    <property type="entry name" value="HTH_ARAC"/>
    <property type="match status" value="1"/>
</dbReference>
<dbReference type="PROSITE" id="PS50110">
    <property type="entry name" value="RESPONSE_REGULATORY"/>
    <property type="match status" value="1"/>
</dbReference>
<feature type="domain" description="Response regulatory" evidence="10">
    <location>
        <begin position="3"/>
        <end position="120"/>
    </location>
</feature>
<gene>
    <name evidence="11" type="primary">yesN</name>
    <name evidence="11" type="ORF">XYCOK13_34350</name>
</gene>
<keyword evidence="4" id="KW-0902">Two-component regulatory system</keyword>
<keyword evidence="12" id="KW-1185">Reference proteome</keyword>
<organism evidence="11 12">
    <name type="scientific">Xylanibacillus composti</name>
    <dbReference type="NCBI Taxonomy" id="1572762"/>
    <lineage>
        <taxon>Bacteria</taxon>
        <taxon>Bacillati</taxon>
        <taxon>Bacillota</taxon>
        <taxon>Bacilli</taxon>
        <taxon>Bacillales</taxon>
        <taxon>Paenibacillaceae</taxon>
        <taxon>Xylanibacillus</taxon>
    </lineage>
</organism>
<dbReference type="GO" id="GO:0000160">
    <property type="term" value="P:phosphorelay signal transduction system"/>
    <property type="evidence" value="ECO:0007669"/>
    <property type="project" value="UniProtKB-KW"/>
</dbReference>
<dbReference type="AlphaFoldDB" id="A0A8J4M4G6"/>
<dbReference type="EMBL" id="BOVK01000052">
    <property type="protein sequence ID" value="GIQ70611.1"/>
    <property type="molecule type" value="Genomic_DNA"/>
</dbReference>
<evidence type="ECO:0000256" key="6">
    <source>
        <dbReference type="ARBA" id="ARBA00023125"/>
    </source>
</evidence>
<dbReference type="InterPro" id="IPR018060">
    <property type="entry name" value="HTH_AraC"/>
</dbReference>
<dbReference type="CDD" id="cd17536">
    <property type="entry name" value="REC_YesN-like"/>
    <property type="match status" value="1"/>
</dbReference>
<dbReference type="PROSITE" id="PS00041">
    <property type="entry name" value="HTH_ARAC_FAMILY_1"/>
    <property type="match status" value="1"/>
</dbReference>
<evidence type="ECO:0000256" key="8">
    <source>
        <dbReference type="PROSITE-ProRule" id="PRU00169"/>
    </source>
</evidence>
<evidence type="ECO:0000256" key="7">
    <source>
        <dbReference type="ARBA" id="ARBA00023163"/>
    </source>
</evidence>
<evidence type="ECO:0000256" key="5">
    <source>
        <dbReference type="ARBA" id="ARBA00023015"/>
    </source>
</evidence>
<dbReference type="Gene3D" id="3.40.50.2300">
    <property type="match status" value="1"/>
</dbReference>
<comment type="caution">
    <text evidence="11">The sequence shown here is derived from an EMBL/GenBank/DDBJ whole genome shotgun (WGS) entry which is preliminary data.</text>
</comment>
<reference evidence="11" key="1">
    <citation type="submission" date="2021-04" db="EMBL/GenBank/DDBJ databases">
        <title>Draft genome sequence of Xylanibacillus composti strain K13.</title>
        <authorList>
            <person name="Uke A."/>
            <person name="Chhe C."/>
            <person name="Baramee S."/>
            <person name="Kosugi A."/>
        </authorList>
    </citation>
    <scope>NUCLEOTIDE SEQUENCE</scope>
    <source>
        <strain evidence="11">K13</strain>
    </source>
</reference>
<accession>A0A8J4M4G6</accession>
<dbReference type="SMART" id="SM00448">
    <property type="entry name" value="REC"/>
    <property type="match status" value="1"/>
</dbReference>
<dbReference type="SUPFAM" id="SSF52172">
    <property type="entry name" value="CheY-like"/>
    <property type="match status" value="1"/>
</dbReference>
<dbReference type="GO" id="GO:0043565">
    <property type="term" value="F:sequence-specific DNA binding"/>
    <property type="evidence" value="ECO:0007669"/>
    <property type="project" value="InterPro"/>
</dbReference>
<evidence type="ECO:0000256" key="3">
    <source>
        <dbReference type="ARBA" id="ARBA00022553"/>
    </source>
</evidence>
<dbReference type="Pfam" id="PF00072">
    <property type="entry name" value="Response_reg"/>
    <property type="match status" value="1"/>
</dbReference>
<evidence type="ECO:0000256" key="1">
    <source>
        <dbReference type="ARBA" id="ARBA00004496"/>
    </source>
</evidence>
<dbReference type="PANTHER" id="PTHR42713">
    <property type="entry name" value="HISTIDINE KINASE-RELATED"/>
    <property type="match status" value="1"/>
</dbReference>
<evidence type="ECO:0000313" key="12">
    <source>
        <dbReference type="Proteomes" id="UP000677918"/>
    </source>
</evidence>
<dbReference type="Pfam" id="PF17853">
    <property type="entry name" value="GGDEF_2"/>
    <property type="match status" value="1"/>
</dbReference>
<dbReference type="PANTHER" id="PTHR42713:SF3">
    <property type="entry name" value="TRANSCRIPTIONAL REGULATORY PROTEIN HPTR"/>
    <property type="match status" value="1"/>
</dbReference>
<dbReference type="InterPro" id="IPR051552">
    <property type="entry name" value="HptR"/>
</dbReference>
<keyword evidence="7" id="KW-0804">Transcription</keyword>
<feature type="modified residue" description="4-aspartylphosphate" evidence="8">
    <location>
        <position position="55"/>
    </location>
</feature>
<proteinExistence type="predicted"/>
<keyword evidence="6 11" id="KW-0238">DNA-binding</keyword>
<dbReference type="Gene3D" id="1.10.10.60">
    <property type="entry name" value="Homeodomain-like"/>
    <property type="match status" value="2"/>
</dbReference>
<dbReference type="RefSeq" id="WP_213413427.1">
    <property type="nucleotide sequence ID" value="NZ_BOVK01000052.1"/>
</dbReference>
<dbReference type="GO" id="GO:0003700">
    <property type="term" value="F:DNA-binding transcription factor activity"/>
    <property type="evidence" value="ECO:0007669"/>
    <property type="project" value="InterPro"/>
</dbReference>
<dbReference type="SUPFAM" id="SSF46689">
    <property type="entry name" value="Homeodomain-like"/>
    <property type="match status" value="1"/>
</dbReference>
<dbReference type="InterPro" id="IPR011006">
    <property type="entry name" value="CheY-like_superfamily"/>
</dbReference>
<name>A0A8J4M4G6_9BACL</name>
<protein>
    <submittedName>
        <fullName evidence="11">DNA-binding response regulator</fullName>
    </submittedName>
</protein>
<evidence type="ECO:0000259" key="10">
    <source>
        <dbReference type="PROSITE" id="PS50110"/>
    </source>
</evidence>
<evidence type="ECO:0000256" key="4">
    <source>
        <dbReference type="ARBA" id="ARBA00023012"/>
    </source>
</evidence>
<keyword evidence="2" id="KW-0963">Cytoplasm</keyword>
<dbReference type="Pfam" id="PF12833">
    <property type="entry name" value="HTH_18"/>
    <property type="match status" value="1"/>
</dbReference>
<comment type="subcellular location">
    <subcellularLocation>
        <location evidence="1">Cytoplasm</location>
    </subcellularLocation>
</comment>
<dbReference type="Proteomes" id="UP000677918">
    <property type="component" value="Unassembled WGS sequence"/>
</dbReference>
<evidence type="ECO:0000256" key="2">
    <source>
        <dbReference type="ARBA" id="ARBA00022490"/>
    </source>
</evidence>
<evidence type="ECO:0000259" key="9">
    <source>
        <dbReference type="PROSITE" id="PS01124"/>
    </source>
</evidence>
<sequence>MFTVMIVDDEPLIREGLQTIIDWEEQGFAIGAVAVDGKDALDKLERCSPHLMIVDIRMPGLDGLELMQMVREKYRAMRFLILSGYADFEYARKAMMVGADGYILKPVDEDELIEHLTAVRKTLEQQARENRALRGKEAWLQAILTEEDPELPPQDVLEQLDLHWPHYQVLLIQVADPVEANGLQPVSVHRVIAERVQQEQLGCVFDAAPYMAVLLRHSYRSELQLGLLRDKFQRAVGRQAGHLAMAAGSPVDSLRQIRHSYEEAVCWMQQRFFLEDDGVASVYTAGRQQEREAGSRLIDVGELANQLSYALGIGSGEGAARLLDQTAAAMRDAGMSELEVKLAFVRMLTTAIHKSSMQQAERDAAREDKLAWLGGIHSQPTLNRLLHYVKAHVEPFAAASGKDSSDLIVRQMIDLIQRHYRDHLKLESLGDVFNYNSAYLGKLFKSRTGEYFNTYLDMVRIEKAKELLEAGMKVYQAAEQVGYTNVDYFHTKFKKYTGVSPSAYKKKS</sequence>
<dbReference type="PROSITE" id="PS01124">
    <property type="entry name" value="HTH_ARAC_FAMILY_2"/>
    <property type="match status" value="1"/>
</dbReference>
<keyword evidence="5" id="KW-0805">Transcription regulation</keyword>